<organism evidence="4 5">
    <name type="scientific">Lolium multiflorum</name>
    <name type="common">Italian ryegrass</name>
    <name type="synonym">Lolium perenne subsp. multiflorum</name>
    <dbReference type="NCBI Taxonomy" id="4521"/>
    <lineage>
        <taxon>Eukaryota</taxon>
        <taxon>Viridiplantae</taxon>
        <taxon>Streptophyta</taxon>
        <taxon>Embryophyta</taxon>
        <taxon>Tracheophyta</taxon>
        <taxon>Spermatophyta</taxon>
        <taxon>Magnoliopsida</taxon>
        <taxon>Liliopsida</taxon>
        <taxon>Poales</taxon>
        <taxon>Poaceae</taxon>
        <taxon>BOP clade</taxon>
        <taxon>Pooideae</taxon>
        <taxon>Poodae</taxon>
        <taxon>Poeae</taxon>
        <taxon>Poeae Chloroplast Group 2 (Poeae type)</taxon>
        <taxon>Loliodinae</taxon>
        <taxon>Loliinae</taxon>
        <taxon>Lolium</taxon>
    </lineage>
</organism>
<dbReference type="InterPro" id="IPR036397">
    <property type="entry name" value="RNaseH_sf"/>
</dbReference>
<evidence type="ECO:0008006" key="6">
    <source>
        <dbReference type="Google" id="ProtNLM"/>
    </source>
</evidence>
<reference evidence="4" key="1">
    <citation type="submission" date="2023-07" db="EMBL/GenBank/DDBJ databases">
        <title>A chromosome-level genome assembly of Lolium multiflorum.</title>
        <authorList>
            <person name="Chen Y."/>
            <person name="Copetti D."/>
            <person name="Kolliker R."/>
            <person name="Studer B."/>
        </authorList>
    </citation>
    <scope>NUCLEOTIDE SEQUENCE</scope>
    <source>
        <strain evidence="4">02402/16</strain>
        <tissue evidence="4">Leaf</tissue>
    </source>
</reference>
<evidence type="ECO:0000259" key="2">
    <source>
        <dbReference type="Pfam" id="PF01612"/>
    </source>
</evidence>
<name>A0AAD8RWL1_LOLMU</name>
<dbReference type="Gene3D" id="3.30.420.10">
    <property type="entry name" value="Ribonuclease H-like superfamily/Ribonuclease H"/>
    <property type="match status" value="1"/>
</dbReference>
<evidence type="ECO:0000313" key="4">
    <source>
        <dbReference type="EMBL" id="KAK1631196.1"/>
    </source>
</evidence>
<proteinExistence type="predicted"/>
<dbReference type="InterPro" id="IPR012337">
    <property type="entry name" value="RNaseH-like_sf"/>
</dbReference>
<keyword evidence="5" id="KW-1185">Reference proteome</keyword>
<protein>
    <recommendedName>
        <fullName evidence="6">DUF4216 domain-containing protein</fullName>
    </recommendedName>
</protein>
<evidence type="ECO:0000259" key="3">
    <source>
        <dbReference type="Pfam" id="PF13952"/>
    </source>
</evidence>
<dbReference type="GO" id="GO:0008408">
    <property type="term" value="F:3'-5' exonuclease activity"/>
    <property type="evidence" value="ECO:0007669"/>
    <property type="project" value="InterPro"/>
</dbReference>
<feature type="region of interest" description="Disordered" evidence="1">
    <location>
        <begin position="1"/>
        <end position="46"/>
    </location>
</feature>
<accession>A0AAD8RWL1</accession>
<feature type="compositionally biased region" description="Acidic residues" evidence="1">
    <location>
        <begin position="27"/>
        <end position="44"/>
    </location>
</feature>
<dbReference type="GO" id="GO:0006139">
    <property type="term" value="P:nucleobase-containing compound metabolic process"/>
    <property type="evidence" value="ECO:0007669"/>
    <property type="project" value="InterPro"/>
</dbReference>
<dbReference type="Proteomes" id="UP001231189">
    <property type="component" value="Unassembled WGS sequence"/>
</dbReference>
<dbReference type="AlphaFoldDB" id="A0AAD8RWL1"/>
<dbReference type="Pfam" id="PF01612">
    <property type="entry name" value="DNA_pol_A_exo1"/>
    <property type="match status" value="1"/>
</dbReference>
<sequence length="427" mass="49442">MSMTYTRWTRHGEGFSDDEGRDRNDDGAYDSDNDEEEDNGDCYVDDSSSMIDELQKSGNKGPDLPNLEFRQELGGRGVRDIEETVQREFAGWFANHVRQLDNASEDLKSLAAGPDRRVVVYAGCNVKGARFRTLTRDKDLKTQNSGVATKGSFGDADETEYYGVLQEVLELQYGSNKHGDRSVYLFRCDWFDLAGKGSKIKDDGYFKSVNTSILWFKNSPFILASQAETCFYLEDTKFGDPWKVVQKFSHRHVNQTEWLKEDEHKFVGLDFEYTNHRAEDEKKIAVVQLCMRRHVLVFHYAAAAPWDAPAICDFFVEGITFASVDIRGDTRVLWRSWHMQIPREYYVDLQDEYFKYTCHQRAGMATMAARLIDSSYGDMKKKFHHHRHRLWGDFPLPKMNIDYAAIDPWVSYELYRKIVVDRVLDAA</sequence>
<comment type="caution">
    <text evidence="4">The sequence shown here is derived from an EMBL/GenBank/DDBJ whole genome shotgun (WGS) entry which is preliminary data.</text>
</comment>
<evidence type="ECO:0000313" key="5">
    <source>
        <dbReference type="Proteomes" id="UP001231189"/>
    </source>
</evidence>
<dbReference type="InterPro" id="IPR025312">
    <property type="entry name" value="DUF4216"/>
</dbReference>
<evidence type="ECO:0000256" key="1">
    <source>
        <dbReference type="SAM" id="MobiDB-lite"/>
    </source>
</evidence>
<dbReference type="InterPro" id="IPR002562">
    <property type="entry name" value="3'-5'_exonuclease_dom"/>
</dbReference>
<dbReference type="SUPFAM" id="SSF53098">
    <property type="entry name" value="Ribonuclease H-like"/>
    <property type="match status" value="1"/>
</dbReference>
<feature type="domain" description="DUF4216" evidence="3">
    <location>
        <begin position="170"/>
        <end position="245"/>
    </location>
</feature>
<dbReference type="PANTHER" id="PTHR48258:SF14">
    <property type="entry name" value="OS02G0583300 PROTEIN"/>
    <property type="match status" value="1"/>
</dbReference>
<dbReference type="EMBL" id="JAUUTY010000005">
    <property type="protein sequence ID" value="KAK1631196.1"/>
    <property type="molecule type" value="Genomic_DNA"/>
</dbReference>
<feature type="compositionally biased region" description="Basic and acidic residues" evidence="1">
    <location>
        <begin position="10"/>
        <end position="26"/>
    </location>
</feature>
<feature type="domain" description="3'-5' exonuclease" evidence="2">
    <location>
        <begin position="259"/>
        <end position="418"/>
    </location>
</feature>
<gene>
    <name evidence="4" type="ORF">QYE76_005511</name>
</gene>
<dbReference type="PANTHER" id="PTHR48258">
    <property type="entry name" value="DUF4218 DOMAIN-CONTAINING PROTEIN-RELATED"/>
    <property type="match status" value="1"/>
</dbReference>
<dbReference type="GO" id="GO:0003676">
    <property type="term" value="F:nucleic acid binding"/>
    <property type="evidence" value="ECO:0007669"/>
    <property type="project" value="InterPro"/>
</dbReference>
<dbReference type="Pfam" id="PF13952">
    <property type="entry name" value="DUF4216"/>
    <property type="match status" value="1"/>
</dbReference>